<reference evidence="1" key="1">
    <citation type="submission" date="2014-09" db="EMBL/GenBank/DDBJ databases">
        <authorList>
            <person name="Magalhaes I.L.F."/>
            <person name="Oliveira U."/>
            <person name="Santos F.R."/>
            <person name="Vidigal T.H.D.A."/>
            <person name="Brescovit A.D."/>
            <person name="Santos A.J."/>
        </authorList>
    </citation>
    <scope>NUCLEOTIDE SEQUENCE</scope>
    <source>
        <tissue evidence="1">Shoot tissue taken approximately 20 cm above the soil surface</tissue>
    </source>
</reference>
<proteinExistence type="predicted"/>
<organism evidence="1">
    <name type="scientific">Arundo donax</name>
    <name type="common">Giant reed</name>
    <name type="synonym">Donax arundinaceus</name>
    <dbReference type="NCBI Taxonomy" id="35708"/>
    <lineage>
        <taxon>Eukaryota</taxon>
        <taxon>Viridiplantae</taxon>
        <taxon>Streptophyta</taxon>
        <taxon>Embryophyta</taxon>
        <taxon>Tracheophyta</taxon>
        <taxon>Spermatophyta</taxon>
        <taxon>Magnoliopsida</taxon>
        <taxon>Liliopsida</taxon>
        <taxon>Poales</taxon>
        <taxon>Poaceae</taxon>
        <taxon>PACMAD clade</taxon>
        <taxon>Arundinoideae</taxon>
        <taxon>Arundineae</taxon>
        <taxon>Arundo</taxon>
    </lineage>
</organism>
<name>A0A0A9FSR3_ARUDO</name>
<dbReference type="AlphaFoldDB" id="A0A0A9FSR3"/>
<sequence>MYSFFSFMCMLCHVIYSNLRLSPQRHERKRKEVSVPKQYYARKNYY</sequence>
<dbReference type="EMBL" id="GBRH01186543">
    <property type="protein sequence ID" value="JAE11353.1"/>
    <property type="molecule type" value="Transcribed_RNA"/>
</dbReference>
<accession>A0A0A9FSR3</accession>
<protein>
    <submittedName>
        <fullName evidence="1">Uncharacterized protein</fullName>
    </submittedName>
</protein>
<evidence type="ECO:0000313" key="1">
    <source>
        <dbReference type="EMBL" id="JAE11353.1"/>
    </source>
</evidence>
<reference evidence="1" key="2">
    <citation type="journal article" date="2015" name="Data Brief">
        <title>Shoot transcriptome of the giant reed, Arundo donax.</title>
        <authorList>
            <person name="Barrero R.A."/>
            <person name="Guerrero F.D."/>
            <person name="Moolhuijzen P."/>
            <person name="Goolsby J.A."/>
            <person name="Tidwell J."/>
            <person name="Bellgard S.E."/>
            <person name="Bellgard M.I."/>
        </authorList>
    </citation>
    <scope>NUCLEOTIDE SEQUENCE</scope>
    <source>
        <tissue evidence="1">Shoot tissue taken approximately 20 cm above the soil surface</tissue>
    </source>
</reference>